<reference evidence="7 8" key="1">
    <citation type="submission" date="2021-10" db="EMBL/GenBank/DDBJ databases">
        <title>Anaerobic single-cell dispensing facilitates the cultivation of human gut bacteria.</title>
        <authorList>
            <person name="Afrizal A."/>
        </authorList>
    </citation>
    <scope>NUCLEOTIDE SEQUENCE [LARGE SCALE GENOMIC DNA]</scope>
    <source>
        <strain evidence="7 8">CLA-AA-H277</strain>
    </source>
</reference>
<keyword evidence="5" id="KW-1133">Transmembrane helix</keyword>
<feature type="coiled-coil region" evidence="4">
    <location>
        <begin position="354"/>
        <end position="381"/>
    </location>
</feature>
<dbReference type="PANTHER" id="PTHR43280:SF2">
    <property type="entry name" value="HTH-TYPE TRANSCRIPTIONAL REGULATOR EXSA"/>
    <property type="match status" value="1"/>
</dbReference>
<proteinExistence type="predicted"/>
<sequence length="646" mass="73060">MNKEKAIRQNQKLRLGSKTFRSIFKSILMLLPVSIIIIVAAEVASLHMMDRLAEDFESRTVSRVLNQVDQDFQQAYMVTTKLKSDETILSYVRKSERNYYSEWEVFDRLRAIISGYNNIEELYLYFPGYEYVISSSNGGKESKNFQADKYACSYDEWLEALNSGIMGHFQTIKGADGEQKNIISTQPSNTGSLNTARAVVVLSNDYLEDLLKGLSLRGGEEAFVFSDNGLVIGTLSGQGDELALELQNCQENNISEIQIGEKGYKLSFSRSAKTGLTLVYATLKGVSYSATAFAKGFGITLSVLGAALLVILSFLVAKRNYLPIQYLLNTVKASDQELEQSGVMDELGDLEIYVKKTIRTRQEMNEKIRQYEANMKELHLGQLLFQGSLPETEELKQELGFGGGFYAVLLCVFEETEVDSEALETVVQEADKREILMEYIQECFPELKQFYVLEGKDGFFCVLNGDSETGESFRQLLSGERDRMKEILAEEEKIFCNCYLSESGQSLEAVHKGYEEVRLKFVNKEIQDKTEENEICSIDRIMEIIRKNLSDENLSVNGIAEQVGVTPSHLSRYFKHQMGAGVLEYIHQSRVELAKDMLKNSPEVKIRDVAVRSGFCNITTFIRVFKKYEGMTPGQYRESLGAKTEV</sequence>
<keyword evidence="2" id="KW-0238">DNA-binding</keyword>
<feature type="domain" description="HTH araC/xylS-type" evidence="6">
    <location>
        <begin position="539"/>
        <end position="639"/>
    </location>
</feature>
<evidence type="ECO:0000256" key="3">
    <source>
        <dbReference type="ARBA" id="ARBA00023163"/>
    </source>
</evidence>
<dbReference type="InterPro" id="IPR018060">
    <property type="entry name" value="HTH_AraC"/>
</dbReference>
<dbReference type="GO" id="GO:0003700">
    <property type="term" value="F:DNA-binding transcription factor activity"/>
    <property type="evidence" value="ECO:0007669"/>
    <property type="project" value="InterPro"/>
</dbReference>
<dbReference type="InterPro" id="IPR018062">
    <property type="entry name" value="HTH_AraC-typ_CS"/>
</dbReference>
<gene>
    <name evidence="7" type="ORF">LKD71_01040</name>
</gene>
<dbReference type="PANTHER" id="PTHR43280">
    <property type="entry name" value="ARAC-FAMILY TRANSCRIPTIONAL REGULATOR"/>
    <property type="match status" value="1"/>
</dbReference>
<keyword evidence="5" id="KW-0472">Membrane</keyword>
<dbReference type="Gene3D" id="1.10.10.60">
    <property type="entry name" value="Homeodomain-like"/>
    <property type="match status" value="2"/>
</dbReference>
<dbReference type="SUPFAM" id="SSF46689">
    <property type="entry name" value="Homeodomain-like"/>
    <property type="match status" value="2"/>
</dbReference>
<feature type="transmembrane region" description="Helical" evidence="5">
    <location>
        <begin position="20"/>
        <end position="41"/>
    </location>
</feature>
<keyword evidence="1" id="KW-0805">Transcription regulation</keyword>
<keyword evidence="8" id="KW-1185">Reference proteome</keyword>
<protein>
    <submittedName>
        <fullName evidence="7">AraC family transcriptional regulator</fullName>
    </submittedName>
</protein>
<dbReference type="PROSITE" id="PS00041">
    <property type="entry name" value="HTH_ARAC_FAMILY_1"/>
    <property type="match status" value="1"/>
</dbReference>
<evidence type="ECO:0000256" key="5">
    <source>
        <dbReference type="SAM" id="Phobius"/>
    </source>
</evidence>
<dbReference type="InterPro" id="IPR020449">
    <property type="entry name" value="Tscrpt_reg_AraC-type_HTH"/>
</dbReference>
<dbReference type="InterPro" id="IPR009057">
    <property type="entry name" value="Homeodomain-like_sf"/>
</dbReference>
<dbReference type="Proteomes" id="UP001197875">
    <property type="component" value="Unassembled WGS sequence"/>
</dbReference>
<dbReference type="PROSITE" id="PS01124">
    <property type="entry name" value="HTH_ARAC_FAMILY_2"/>
    <property type="match status" value="1"/>
</dbReference>
<comment type="caution">
    <text evidence="7">The sequence shown here is derived from an EMBL/GenBank/DDBJ whole genome shotgun (WGS) entry which is preliminary data.</text>
</comment>
<evidence type="ECO:0000256" key="2">
    <source>
        <dbReference type="ARBA" id="ARBA00023125"/>
    </source>
</evidence>
<keyword evidence="4" id="KW-0175">Coiled coil</keyword>
<dbReference type="RefSeq" id="WP_227614009.1">
    <property type="nucleotide sequence ID" value="NZ_JAJEPR010000001.1"/>
</dbReference>
<keyword evidence="3" id="KW-0804">Transcription</keyword>
<dbReference type="Pfam" id="PF12833">
    <property type="entry name" value="HTH_18"/>
    <property type="match status" value="1"/>
</dbReference>
<dbReference type="AlphaFoldDB" id="A0AAE3DPY3"/>
<dbReference type="GO" id="GO:0043565">
    <property type="term" value="F:sequence-specific DNA binding"/>
    <property type="evidence" value="ECO:0007669"/>
    <property type="project" value="InterPro"/>
</dbReference>
<accession>A0AAE3DPY3</accession>
<dbReference type="SMART" id="SM00342">
    <property type="entry name" value="HTH_ARAC"/>
    <property type="match status" value="1"/>
</dbReference>
<dbReference type="EMBL" id="JAJEPR010000001">
    <property type="protein sequence ID" value="MCC2188418.1"/>
    <property type="molecule type" value="Genomic_DNA"/>
</dbReference>
<evidence type="ECO:0000313" key="8">
    <source>
        <dbReference type="Proteomes" id="UP001197875"/>
    </source>
</evidence>
<evidence type="ECO:0000313" key="7">
    <source>
        <dbReference type="EMBL" id="MCC2188418.1"/>
    </source>
</evidence>
<evidence type="ECO:0000256" key="4">
    <source>
        <dbReference type="SAM" id="Coils"/>
    </source>
</evidence>
<evidence type="ECO:0000259" key="6">
    <source>
        <dbReference type="PROSITE" id="PS01124"/>
    </source>
</evidence>
<organism evidence="7 8">
    <name type="scientific">Fusicatenibacter faecihominis</name>
    <dbReference type="NCBI Taxonomy" id="2881276"/>
    <lineage>
        <taxon>Bacteria</taxon>
        <taxon>Bacillati</taxon>
        <taxon>Bacillota</taxon>
        <taxon>Clostridia</taxon>
        <taxon>Lachnospirales</taxon>
        <taxon>Lachnospiraceae</taxon>
        <taxon>Fusicatenibacter</taxon>
    </lineage>
</organism>
<evidence type="ECO:0000256" key="1">
    <source>
        <dbReference type="ARBA" id="ARBA00023015"/>
    </source>
</evidence>
<dbReference type="PRINTS" id="PR00032">
    <property type="entry name" value="HTHARAC"/>
</dbReference>
<keyword evidence="5" id="KW-0812">Transmembrane</keyword>
<name>A0AAE3DPY3_9FIRM</name>